<organism evidence="2 3">
    <name type="scientific">Paraburkholderia elongata</name>
    <dbReference type="NCBI Taxonomy" id="2675747"/>
    <lineage>
        <taxon>Bacteria</taxon>
        <taxon>Pseudomonadati</taxon>
        <taxon>Pseudomonadota</taxon>
        <taxon>Betaproteobacteria</taxon>
        <taxon>Burkholderiales</taxon>
        <taxon>Burkholderiaceae</taxon>
        <taxon>Paraburkholderia</taxon>
    </lineage>
</organism>
<dbReference type="SUPFAM" id="SSF47413">
    <property type="entry name" value="lambda repressor-like DNA-binding domains"/>
    <property type="match status" value="1"/>
</dbReference>
<dbReference type="RefSeq" id="WP_172171460.1">
    <property type="nucleotide sequence ID" value="NZ_WOEZ01000179.1"/>
</dbReference>
<dbReference type="EMBL" id="WOEZ01000179">
    <property type="protein sequence ID" value="NPT58724.1"/>
    <property type="molecule type" value="Genomic_DNA"/>
</dbReference>
<keyword evidence="3" id="KW-1185">Reference proteome</keyword>
<sequence length="226" mass="25214">MKKSGIDAVRQTFGRRLQMVLDARGLPTKGFTRSRFIAELVGVTSPTAYKYLSGVFVPNYDILKDLARRLNVTPDFLMGVTGTNTYLLYDPQGTNPVHMSLPERIKEFSTVGWVGLYSYWRVSADEADELVKAGDIIVYTTQNVTFEGGRHYVVRYNGLMYLAKIKVLAEEEPGSPRWQFAFEDESVIDVAQSDIGFGYASSQEPDSLHVIGTPVYRFPAGHALPG</sequence>
<dbReference type="GO" id="GO:0003677">
    <property type="term" value="F:DNA binding"/>
    <property type="evidence" value="ECO:0007669"/>
    <property type="project" value="InterPro"/>
</dbReference>
<name>A0A972SL10_9BURK</name>
<feature type="domain" description="HTH cro/C1-type" evidence="1">
    <location>
        <begin position="38"/>
        <end position="77"/>
    </location>
</feature>
<evidence type="ECO:0000313" key="3">
    <source>
        <dbReference type="Proteomes" id="UP000655523"/>
    </source>
</evidence>
<dbReference type="InterPro" id="IPR001387">
    <property type="entry name" value="Cro/C1-type_HTH"/>
</dbReference>
<dbReference type="InterPro" id="IPR010982">
    <property type="entry name" value="Lambda_DNA-bd_dom_sf"/>
</dbReference>
<evidence type="ECO:0000313" key="2">
    <source>
        <dbReference type="EMBL" id="NPT58724.1"/>
    </source>
</evidence>
<dbReference type="AlphaFoldDB" id="A0A972SL10"/>
<dbReference type="CDD" id="cd00093">
    <property type="entry name" value="HTH_XRE"/>
    <property type="match status" value="1"/>
</dbReference>
<gene>
    <name evidence="2" type="ORF">GNZ13_30250</name>
</gene>
<dbReference type="PROSITE" id="PS50943">
    <property type="entry name" value="HTH_CROC1"/>
    <property type="match status" value="1"/>
</dbReference>
<proteinExistence type="predicted"/>
<dbReference type="Proteomes" id="UP000655523">
    <property type="component" value="Unassembled WGS sequence"/>
</dbReference>
<reference evidence="2 3" key="1">
    <citation type="submission" date="2019-11" db="EMBL/GenBank/DDBJ databases">
        <title>Metabolism of dissolved organic matter in forest soils.</title>
        <authorList>
            <person name="Cyle K.T."/>
            <person name="Wilhelm R.C."/>
            <person name="Martinez C.E."/>
        </authorList>
    </citation>
    <scope>NUCLEOTIDE SEQUENCE [LARGE SCALE GENOMIC DNA]</scope>
    <source>
        <strain evidence="2 3">5N</strain>
    </source>
</reference>
<comment type="caution">
    <text evidence="2">The sequence shown here is derived from an EMBL/GenBank/DDBJ whole genome shotgun (WGS) entry which is preliminary data.</text>
</comment>
<evidence type="ECO:0000259" key="1">
    <source>
        <dbReference type="PROSITE" id="PS50943"/>
    </source>
</evidence>
<dbReference type="Gene3D" id="1.10.260.40">
    <property type="entry name" value="lambda repressor-like DNA-binding domains"/>
    <property type="match status" value="1"/>
</dbReference>
<protein>
    <submittedName>
        <fullName evidence="2">Helix-turn-helix domain-containing protein</fullName>
    </submittedName>
</protein>
<accession>A0A972SL10</accession>
<dbReference type="Pfam" id="PF01381">
    <property type="entry name" value="HTH_3"/>
    <property type="match status" value="1"/>
</dbReference>